<reference evidence="1 2" key="2">
    <citation type="submission" date="2017-10" db="EMBL/GenBank/DDBJ databases">
        <authorList>
            <person name="Banno H."/>
            <person name="Chua N.-H."/>
        </authorList>
    </citation>
    <scope>NUCLEOTIDE SEQUENCE [LARGE SCALE GENOMIC DNA]</scope>
    <source>
        <strain evidence="1 2">JK626</strain>
    </source>
</reference>
<name>A0A2G3DSH9_9FIRM</name>
<protein>
    <recommendedName>
        <fullName evidence="3">DUF3806 domain-containing protein</fullName>
    </recommendedName>
</protein>
<organism evidence="1 2">
    <name type="scientific">Pseudobutyrivibrio ruminis</name>
    <dbReference type="NCBI Taxonomy" id="46206"/>
    <lineage>
        <taxon>Bacteria</taxon>
        <taxon>Bacillati</taxon>
        <taxon>Bacillota</taxon>
        <taxon>Clostridia</taxon>
        <taxon>Lachnospirales</taxon>
        <taxon>Lachnospiraceae</taxon>
        <taxon>Pseudobutyrivibrio</taxon>
    </lineage>
</organism>
<evidence type="ECO:0008006" key="3">
    <source>
        <dbReference type="Google" id="ProtNLM"/>
    </source>
</evidence>
<dbReference type="Proteomes" id="UP000225889">
    <property type="component" value="Unassembled WGS sequence"/>
</dbReference>
<evidence type="ECO:0000313" key="1">
    <source>
        <dbReference type="EMBL" id="PHU33815.1"/>
    </source>
</evidence>
<accession>A0A2G3DSH9</accession>
<sequence>MTYHYEDEETFRMAISQINEFLLREGYSKMDEWLKRPYYKQEDILKIKSDFEKTYDEYKLTHASEGLSDGVKFICTEIENSYDIDWEGAKKTIIYLSELLIGLMLDKIEDTYLKEGRENWIFVERNNNIKRLAHRSPATLVLNAYQHKSTNKYLIEYVKRFLSEAELEEFEENL</sequence>
<dbReference type="AlphaFoldDB" id="A0A2G3DSH9"/>
<reference evidence="1 2" key="1">
    <citation type="submission" date="2017-10" db="EMBL/GenBank/DDBJ databases">
        <title>Resolving the taxonomy of Roseburia spp., Eubacterium rectale and Agathobacter spp. through phylogenomic analysis.</title>
        <authorList>
            <person name="Sheridan P.O."/>
            <person name="Walker A.W."/>
            <person name="Duncan S.H."/>
            <person name="Scott K.P."/>
            <person name="Toole P.W.O."/>
            <person name="Luis P."/>
            <person name="Flint H.J."/>
        </authorList>
    </citation>
    <scope>NUCLEOTIDE SEQUENCE [LARGE SCALE GENOMIC DNA]</scope>
    <source>
        <strain evidence="1 2">JK626</strain>
    </source>
</reference>
<comment type="caution">
    <text evidence="1">The sequence shown here is derived from an EMBL/GenBank/DDBJ whole genome shotgun (WGS) entry which is preliminary data.</text>
</comment>
<dbReference type="EMBL" id="PDYF01000080">
    <property type="protein sequence ID" value="PHU33815.1"/>
    <property type="molecule type" value="Genomic_DNA"/>
</dbReference>
<evidence type="ECO:0000313" key="2">
    <source>
        <dbReference type="Proteomes" id="UP000225889"/>
    </source>
</evidence>
<proteinExistence type="predicted"/>
<gene>
    <name evidence="1" type="ORF">CSX01_13315</name>
</gene>